<dbReference type="Pfam" id="PF12900">
    <property type="entry name" value="Pyridox_ox_2"/>
    <property type="match status" value="1"/>
</dbReference>
<organism evidence="1 2">
    <name type="scientific">Pelovirga terrestris</name>
    <dbReference type="NCBI Taxonomy" id="2771352"/>
    <lineage>
        <taxon>Bacteria</taxon>
        <taxon>Pseudomonadati</taxon>
        <taxon>Thermodesulfobacteriota</taxon>
        <taxon>Desulfuromonadia</taxon>
        <taxon>Geobacterales</taxon>
        <taxon>Geobacteraceae</taxon>
        <taxon>Pelovirga</taxon>
    </lineage>
</organism>
<dbReference type="EMBL" id="JACWUN010000006">
    <property type="protein sequence ID" value="MBD1400372.1"/>
    <property type="molecule type" value="Genomic_DNA"/>
</dbReference>
<dbReference type="RefSeq" id="WP_191154811.1">
    <property type="nucleotide sequence ID" value="NZ_JACWUN010000006.1"/>
</dbReference>
<dbReference type="Gene3D" id="2.30.110.10">
    <property type="entry name" value="Electron Transport, Fmn-binding Protein, Chain A"/>
    <property type="match status" value="1"/>
</dbReference>
<gene>
    <name evidence="1" type="ORF">ICT70_06785</name>
</gene>
<evidence type="ECO:0000313" key="2">
    <source>
        <dbReference type="Proteomes" id="UP000632828"/>
    </source>
</evidence>
<dbReference type="Proteomes" id="UP000632828">
    <property type="component" value="Unassembled WGS sequence"/>
</dbReference>
<keyword evidence="2" id="KW-1185">Reference proteome</keyword>
<dbReference type="InterPro" id="IPR012349">
    <property type="entry name" value="Split_barrel_FMN-bd"/>
</dbReference>
<evidence type="ECO:0000313" key="1">
    <source>
        <dbReference type="EMBL" id="MBD1400372.1"/>
    </source>
</evidence>
<proteinExistence type="predicted"/>
<protein>
    <submittedName>
        <fullName evidence="1">Pyridoxamine 5'-phosphate oxidase family protein</fullName>
    </submittedName>
</protein>
<dbReference type="SUPFAM" id="SSF50475">
    <property type="entry name" value="FMN-binding split barrel"/>
    <property type="match status" value="1"/>
</dbReference>
<reference evidence="1" key="1">
    <citation type="submission" date="2020-09" db="EMBL/GenBank/DDBJ databases">
        <title>Pelobacter alkaliphilus sp. nov., a novel anaerobic arsenate-reducing bacterium from terrestrial mud volcano.</title>
        <authorList>
            <person name="Khomyakova M.A."/>
            <person name="Merkel A.Y."/>
            <person name="Slobodkin A.I."/>
        </authorList>
    </citation>
    <scope>NUCLEOTIDE SEQUENCE</scope>
    <source>
        <strain evidence="1">M08fum</strain>
    </source>
</reference>
<dbReference type="AlphaFoldDB" id="A0A8J6QMW9"/>
<accession>A0A8J6QMW9</accession>
<dbReference type="PANTHER" id="PTHR34071">
    <property type="entry name" value="5-NITROIMIDAZOLE ANTIBIOTICS RESISTANCE PROTEIN, NIMA-FAMILY-RELATED PROTEIN-RELATED"/>
    <property type="match status" value="1"/>
</dbReference>
<dbReference type="InterPro" id="IPR024747">
    <property type="entry name" value="Pyridox_Oxase-rel"/>
</dbReference>
<dbReference type="PANTHER" id="PTHR34071:SF2">
    <property type="entry name" value="FLAVIN-NUCLEOTIDE-BINDING PROTEIN"/>
    <property type="match status" value="1"/>
</dbReference>
<name>A0A8J6QMW9_9BACT</name>
<sequence>MRRHEKEITATGELEQVLWQGRVCHLAIPDDPLPYLVPFNYGYQEGVLYFHSAPQGRKIELLKKQQRACFSVTIDYGIIEAERACNWGARFTSVMGFGRIELVEDSQAKQAALHILMAQYTDQTFSFEPAQIDATLVFKLVIESMSGKQSRG</sequence>
<comment type="caution">
    <text evidence="1">The sequence shown here is derived from an EMBL/GenBank/DDBJ whole genome shotgun (WGS) entry which is preliminary data.</text>
</comment>